<evidence type="ECO:0000256" key="1">
    <source>
        <dbReference type="ARBA" id="ARBA00021843"/>
    </source>
</evidence>
<keyword evidence="2" id="KW-0812">Transmembrane</keyword>
<evidence type="ECO:0000313" key="6">
    <source>
        <dbReference type="EMBL" id="MBK1896212.1"/>
    </source>
</evidence>
<dbReference type="InterPro" id="IPR005944">
    <property type="entry name" value="Pro_iminopeptidase"/>
</dbReference>
<keyword evidence="2" id="KW-0472">Membrane</keyword>
<evidence type="ECO:0000259" key="4">
    <source>
        <dbReference type="Pfam" id="PF00561"/>
    </source>
</evidence>
<evidence type="ECO:0000259" key="5">
    <source>
        <dbReference type="Pfam" id="PF08386"/>
    </source>
</evidence>
<dbReference type="EMBL" id="JAENHK010000010">
    <property type="protein sequence ID" value="MBK1896212.1"/>
    <property type="molecule type" value="Genomic_DNA"/>
</dbReference>
<feature type="signal peptide" evidence="3">
    <location>
        <begin position="1"/>
        <end position="20"/>
    </location>
</feature>
<evidence type="ECO:0000313" key="7">
    <source>
        <dbReference type="Proteomes" id="UP000628669"/>
    </source>
</evidence>
<dbReference type="InterPro" id="IPR000073">
    <property type="entry name" value="AB_hydrolase_1"/>
</dbReference>
<protein>
    <recommendedName>
        <fullName evidence="1">Proline iminopeptidase</fullName>
    </recommendedName>
</protein>
<comment type="caution">
    <text evidence="6">The sequence shown here is derived from an EMBL/GenBank/DDBJ whole genome shotgun (WGS) entry which is preliminary data.</text>
</comment>
<dbReference type="RefSeq" id="WP_200245643.1">
    <property type="nucleotide sequence ID" value="NZ_JAENHK010000010.1"/>
</dbReference>
<dbReference type="SUPFAM" id="SSF53474">
    <property type="entry name" value="alpha/beta-Hydrolases"/>
    <property type="match status" value="1"/>
</dbReference>
<dbReference type="PANTHER" id="PTHR43722:SF1">
    <property type="entry name" value="PROLINE IMINOPEPTIDASE"/>
    <property type="match status" value="1"/>
</dbReference>
<dbReference type="PANTHER" id="PTHR43722">
    <property type="entry name" value="PROLINE IMINOPEPTIDASE"/>
    <property type="match status" value="1"/>
</dbReference>
<keyword evidence="6" id="KW-0378">Hydrolase</keyword>
<accession>A0ABS1FUX0</accession>
<evidence type="ECO:0000256" key="2">
    <source>
        <dbReference type="SAM" id="Phobius"/>
    </source>
</evidence>
<dbReference type="GO" id="GO:0016787">
    <property type="term" value="F:hydrolase activity"/>
    <property type="evidence" value="ECO:0007669"/>
    <property type="project" value="UniProtKB-KW"/>
</dbReference>
<dbReference type="InterPro" id="IPR029058">
    <property type="entry name" value="AB_hydrolase_fold"/>
</dbReference>
<feature type="domain" description="AB hydrolase-1" evidence="4">
    <location>
        <begin position="79"/>
        <end position="229"/>
    </location>
</feature>
<feature type="transmembrane region" description="Helical" evidence="2">
    <location>
        <begin position="592"/>
        <end position="614"/>
    </location>
</feature>
<keyword evidence="2" id="KW-1133">Transmembrane helix</keyword>
<gene>
    <name evidence="6" type="ORF">JHL15_10650</name>
</gene>
<keyword evidence="7" id="KW-1185">Reference proteome</keyword>
<dbReference type="Pfam" id="PF00561">
    <property type="entry name" value="Abhydrolase_1"/>
    <property type="match status" value="1"/>
</dbReference>
<feature type="transmembrane region" description="Helical" evidence="2">
    <location>
        <begin position="621"/>
        <end position="640"/>
    </location>
</feature>
<dbReference type="InterPro" id="IPR013595">
    <property type="entry name" value="Pept_S33_TAP-like_C"/>
</dbReference>
<proteinExistence type="predicted"/>
<dbReference type="Proteomes" id="UP000628669">
    <property type="component" value="Unassembled WGS sequence"/>
</dbReference>
<evidence type="ECO:0000256" key="3">
    <source>
        <dbReference type="SAM" id="SignalP"/>
    </source>
</evidence>
<feature type="transmembrane region" description="Helical" evidence="2">
    <location>
        <begin position="547"/>
        <end position="572"/>
    </location>
</feature>
<keyword evidence="3" id="KW-0732">Signal</keyword>
<sequence length="644" mass="72791">MKTQKVIFLLLMMVSSFLFAQKGEYTITKTKPFFDVENLKDDQSVEWGYLSVPESWIAPSSKIKIAYVVLKKKKQSTQKPLVYIEGGPGQSGVGAFGYFRNHPLRDYSDIILVDARGVGNSLPKLCPELGTEIFKILSSNESSTADEKNRSFAAMNCKNELIRKGIDPANYSSINIANDLHALKKALHYDKWNVLGVSYGTYISQVYANSFPEDFNKMILDSPVDNISEYYNKINDHYVKELNIFFAKCKQNPAVNKKFPNLEKTYYEVIEDLAKNPLTVGVPKDLLEKGSFTFNSEDFKIVIHQALYTKQLIEVLPVIITLFHKRDAETLSSIVGVFSGVFKALDFGTYYSMVLNDAIPYNSLKYYDEDAANYPGLKGGLSFYRADFLVGSQWNNNKQVPQNILDYGKMSKIPTMIMGGEFDPITPVSNAQSLAGLLKAQLIIFKNEGHALLFGKEGSDLINNFINDKTPLNSGSTQVINSPEVRFITDIHINSGITKLAMLLFGGFDILKVAPLILAYGILLVAIIFFSVSIWRRRKVDKLIMKAFYGILIINCIIGVVLMAGLIYAIVYSNNTNFFICAFGIPEKFINLFYLLKVHMILFGLSFILFLVTYRQLTYKIIVISVLFSFILILSYFYYWGFFS</sequence>
<dbReference type="Gene3D" id="3.40.50.1820">
    <property type="entry name" value="alpha/beta hydrolase"/>
    <property type="match status" value="2"/>
</dbReference>
<feature type="chain" id="PRO_5047131826" description="Proline iminopeptidase" evidence="3">
    <location>
        <begin position="21"/>
        <end position="644"/>
    </location>
</feature>
<reference evidence="7" key="1">
    <citation type="submission" date="2021-01" db="EMBL/GenBank/DDBJ databases">
        <title>Genome public.</title>
        <authorList>
            <person name="Liu C."/>
            <person name="Sun Q."/>
        </authorList>
    </citation>
    <scope>NUCLEOTIDE SEQUENCE [LARGE SCALE GENOMIC DNA]</scope>
    <source>
        <strain evidence="7">YIM B02567</strain>
    </source>
</reference>
<feature type="domain" description="Peptidase S33 tripeptidyl aminopeptidase-like C-terminal" evidence="5">
    <location>
        <begin position="394"/>
        <end position="454"/>
    </location>
</feature>
<organism evidence="6 7">
    <name type="scientific">Chryseobacterium paridis</name>
    <dbReference type="NCBI Taxonomy" id="2800328"/>
    <lineage>
        <taxon>Bacteria</taxon>
        <taxon>Pseudomonadati</taxon>
        <taxon>Bacteroidota</taxon>
        <taxon>Flavobacteriia</taxon>
        <taxon>Flavobacteriales</taxon>
        <taxon>Weeksellaceae</taxon>
        <taxon>Chryseobacterium group</taxon>
        <taxon>Chryseobacterium</taxon>
    </lineage>
</organism>
<dbReference type="Pfam" id="PF08386">
    <property type="entry name" value="Abhydrolase_4"/>
    <property type="match status" value="1"/>
</dbReference>
<feature type="transmembrane region" description="Helical" evidence="2">
    <location>
        <begin position="513"/>
        <end position="535"/>
    </location>
</feature>
<name>A0ABS1FUX0_9FLAO</name>